<dbReference type="GO" id="GO:0006412">
    <property type="term" value="P:translation"/>
    <property type="evidence" value="ECO:0007669"/>
    <property type="project" value="InterPro"/>
</dbReference>
<evidence type="ECO:0000313" key="4">
    <source>
        <dbReference type="EMBL" id="MCA9385818.1"/>
    </source>
</evidence>
<organism evidence="4 5">
    <name type="scientific">Candidatus Dojkabacteria bacterium</name>
    <dbReference type="NCBI Taxonomy" id="2099670"/>
    <lineage>
        <taxon>Bacteria</taxon>
        <taxon>Candidatus Dojkabacteria</taxon>
    </lineage>
</organism>
<evidence type="ECO:0000256" key="2">
    <source>
        <dbReference type="ARBA" id="ARBA00022980"/>
    </source>
</evidence>
<protein>
    <submittedName>
        <fullName evidence="4">Mitochondrial small ribosomal subunit protein uS17m</fullName>
    </submittedName>
</protein>
<proteinExistence type="inferred from homology"/>
<dbReference type="InterPro" id="IPR012340">
    <property type="entry name" value="NA-bd_OB-fold"/>
</dbReference>
<sequence>MTSESVKIGGKKLQGVVTGLSSEKTVKVTVEIKKPHPRYGKIVKSNKTYLVHNDPEVGLGVEGIVLGDEVTIQEYKPISKNKSFILIEKIKRT</sequence>
<evidence type="ECO:0000256" key="3">
    <source>
        <dbReference type="ARBA" id="ARBA00023274"/>
    </source>
</evidence>
<dbReference type="PANTHER" id="PTHR10744">
    <property type="entry name" value="40S RIBOSOMAL PROTEIN S11 FAMILY MEMBER"/>
    <property type="match status" value="1"/>
</dbReference>
<evidence type="ECO:0000256" key="1">
    <source>
        <dbReference type="ARBA" id="ARBA00010254"/>
    </source>
</evidence>
<dbReference type="PROSITE" id="PS00056">
    <property type="entry name" value="RIBOSOMAL_S17"/>
    <property type="match status" value="1"/>
</dbReference>
<keyword evidence="3" id="KW-0687">Ribonucleoprotein</keyword>
<comment type="similarity">
    <text evidence="1">Belongs to the universal ribosomal protein uS17 family.</text>
</comment>
<dbReference type="AlphaFoldDB" id="A0A955L8Y4"/>
<accession>A0A955L8Y4</accession>
<dbReference type="Gene3D" id="2.40.50.140">
    <property type="entry name" value="Nucleic acid-binding proteins"/>
    <property type="match status" value="1"/>
</dbReference>
<dbReference type="InterPro" id="IPR019979">
    <property type="entry name" value="Ribosomal_uS17_CS"/>
</dbReference>
<dbReference type="InterPro" id="IPR000266">
    <property type="entry name" value="Ribosomal_uS17"/>
</dbReference>
<keyword evidence="2" id="KW-0689">Ribosomal protein</keyword>
<evidence type="ECO:0000313" key="5">
    <source>
        <dbReference type="Proteomes" id="UP000754563"/>
    </source>
</evidence>
<dbReference type="GO" id="GO:0022627">
    <property type="term" value="C:cytosolic small ribosomal subunit"/>
    <property type="evidence" value="ECO:0007669"/>
    <property type="project" value="TreeGrafter"/>
</dbReference>
<dbReference type="EMBL" id="JAGQLH010000047">
    <property type="protein sequence ID" value="MCA9385818.1"/>
    <property type="molecule type" value="Genomic_DNA"/>
</dbReference>
<reference evidence="4" key="1">
    <citation type="submission" date="2020-04" db="EMBL/GenBank/DDBJ databases">
        <authorList>
            <person name="Zhang T."/>
        </authorList>
    </citation>
    <scope>NUCLEOTIDE SEQUENCE</scope>
    <source>
        <strain evidence="4">HKST-UBA11</strain>
    </source>
</reference>
<dbReference type="Pfam" id="PF00366">
    <property type="entry name" value="Ribosomal_S17"/>
    <property type="match status" value="1"/>
</dbReference>
<dbReference type="SUPFAM" id="SSF50249">
    <property type="entry name" value="Nucleic acid-binding proteins"/>
    <property type="match status" value="1"/>
</dbReference>
<dbReference type="Proteomes" id="UP000754563">
    <property type="component" value="Unassembled WGS sequence"/>
</dbReference>
<dbReference type="PANTHER" id="PTHR10744:SF1">
    <property type="entry name" value="SMALL RIBOSOMAL SUBUNIT PROTEIN US17M"/>
    <property type="match status" value="1"/>
</dbReference>
<name>A0A955L8Y4_9BACT</name>
<dbReference type="CDD" id="cd00364">
    <property type="entry name" value="Ribosomal_uS17"/>
    <property type="match status" value="1"/>
</dbReference>
<dbReference type="GO" id="GO:0003735">
    <property type="term" value="F:structural constituent of ribosome"/>
    <property type="evidence" value="ECO:0007669"/>
    <property type="project" value="InterPro"/>
</dbReference>
<gene>
    <name evidence="4" type="ORF">KC717_04165</name>
</gene>
<comment type="caution">
    <text evidence="4">The sequence shown here is derived from an EMBL/GenBank/DDBJ whole genome shotgun (WGS) entry which is preliminary data.</text>
</comment>
<reference evidence="4" key="2">
    <citation type="journal article" date="2021" name="Microbiome">
        <title>Successional dynamics and alternative stable states in a saline activated sludge microbial community over 9 years.</title>
        <authorList>
            <person name="Wang Y."/>
            <person name="Ye J."/>
            <person name="Ju F."/>
            <person name="Liu L."/>
            <person name="Boyd J.A."/>
            <person name="Deng Y."/>
            <person name="Parks D.H."/>
            <person name="Jiang X."/>
            <person name="Yin X."/>
            <person name="Woodcroft B.J."/>
            <person name="Tyson G.W."/>
            <person name="Hugenholtz P."/>
            <person name="Polz M.F."/>
            <person name="Zhang T."/>
        </authorList>
    </citation>
    <scope>NUCLEOTIDE SEQUENCE</scope>
    <source>
        <strain evidence="4">HKST-UBA11</strain>
    </source>
</reference>